<comment type="catalytic activity">
    <reaction evidence="1">
        <text>(2R)-3-phosphoglycerate + ATP = (2R)-3-phospho-glyceroyl phosphate + ADP</text>
        <dbReference type="Rhea" id="RHEA:14801"/>
        <dbReference type="ChEBI" id="CHEBI:30616"/>
        <dbReference type="ChEBI" id="CHEBI:57604"/>
        <dbReference type="ChEBI" id="CHEBI:58272"/>
        <dbReference type="ChEBI" id="CHEBI:456216"/>
        <dbReference type="EC" id="2.7.2.3"/>
    </reaction>
</comment>
<dbReference type="InterPro" id="IPR001576">
    <property type="entry name" value="Phosphoglycerate_kinase"/>
</dbReference>
<dbReference type="PROSITE" id="PS00111">
    <property type="entry name" value="PGLYCERATE_KINASE"/>
    <property type="match status" value="1"/>
</dbReference>
<dbReference type="Gene3D" id="3.40.50.1260">
    <property type="entry name" value="Phosphoglycerate kinase, N-terminal domain"/>
    <property type="match status" value="1"/>
</dbReference>
<feature type="non-terminal residue" evidence="7">
    <location>
        <position position="127"/>
    </location>
</feature>
<dbReference type="SUPFAM" id="SSF53748">
    <property type="entry name" value="Phosphoglycerate kinase"/>
    <property type="match status" value="1"/>
</dbReference>
<dbReference type="GO" id="GO:0004618">
    <property type="term" value="F:phosphoglycerate kinase activity"/>
    <property type="evidence" value="ECO:0007669"/>
    <property type="project" value="UniProtKB-EC"/>
</dbReference>
<dbReference type="EMBL" id="UINC01175858">
    <property type="protein sequence ID" value="SVD82700.1"/>
    <property type="molecule type" value="Genomic_DNA"/>
</dbReference>
<protein>
    <recommendedName>
        <fullName evidence="2">phosphoglycerate kinase</fullName>
        <ecNumber evidence="2">2.7.2.3</ecNumber>
    </recommendedName>
</protein>
<dbReference type="InterPro" id="IPR036043">
    <property type="entry name" value="Phosphoglycerate_kinase_sf"/>
</dbReference>
<accession>A0A382YHY4</accession>
<reference evidence="7" key="1">
    <citation type="submission" date="2018-05" db="EMBL/GenBank/DDBJ databases">
        <authorList>
            <person name="Lanie J.A."/>
            <person name="Ng W.-L."/>
            <person name="Kazmierczak K.M."/>
            <person name="Andrzejewski T.M."/>
            <person name="Davidsen T.M."/>
            <person name="Wayne K.J."/>
            <person name="Tettelin H."/>
            <person name="Glass J.I."/>
            <person name="Rusch D."/>
            <person name="Podicherti R."/>
            <person name="Tsui H.-C.T."/>
            <person name="Winkler M.E."/>
        </authorList>
    </citation>
    <scope>NUCLEOTIDE SEQUENCE</scope>
</reference>
<evidence type="ECO:0000313" key="7">
    <source>
        <dbReference type="EMBL" id="SVD82700.1"/>
    </source>
</evidence>
<dbReference type="GO" id="GO:0005829">
    <property type="term" value="C:cytosol"/>
    <property type="evidence" value="ECO:0007669"/>
    <property type="project" value="TreeGrafter"/>
</dbReference>
<dbReference type="InterPro" id="IPR015911">
    <property type="entry name" value="Phosphoglycerate_kinase_CS"/>
</dbReference>
<keyword evidence="4" id="KW-0547">Nucleotide-binding</keyword>
<dbReference type="GO" id="GO:0006096">
    <property type="term" value="P:glycolytic process"/>
    <property type="evidence" value="ECO:0007669"/>
    <property type="project" value="InterPro"/>
</dbReference>
<dbReference type="EC" id="2.7.2.3" evidence="2"/>
<dbReference type="PRINTS" id="PR00477">
    <property type="entry name" value="PHGLYCKINASE"/>
</dbReference>
<keyword evidence="3" id="KW-0808">Transferase</keyword>
<sequence length="127" mass="14370">MVKIKKVSDFNLNSKKVLVRLDLNVPFRNGKISDHTRIISSLPTLKEILKKNGVPVIISHFGRPKGKKNNNFSLKKIVNSLSKHLKKKVIFCKNCVGLEVKKVLENVKIGEIVLLENLRFHTGESSN</sequence>
<gene>
    <name evidence="7" type="ORF">METZ01_LOCUS435554</name>
</gene>
<name>A0A382YHY4_9ZZZZ</name>
<keyword evidence="6" id="KW-0067">ATP-binding</keyword>
<proteinExistence type="predicted"/>
<dbReference type="InterPro" id="IPR015824">
    <property type="entry name" value="Phosphoglycerate_kinase_N"/>
</dbReference>
<evidence type="ECO:0000256" key="6">
    <source>
        <dbReference type="ARBA" id="ARBA00022840"/>
    </source>
</evidence>
<organism evidence="7">
    <name type="scientific">marine metagenome</name>
    <dbReference type="NCBI Taxonomy" id="408172"/>
    <lineage>
        <taxon>unclassified sequences</taxon>
        <taxon>metagenomes</taxon>
        <taxon>ecological metagenomes</taxon>
    </lineage>
</organism>
<dbReference type="Pfam" id="PF00162">
    <property type="entry name" value="PGK"/>
    <property type="match status" value="1"/>
</dbReference>
<dbReference type="GO" id="GO:0006094">
    <property type="term" value="P:gluconeogenesis"/>
    <property type="evidence" value="ECO:0007669"/>
    <property type="project" value="TreeGrafter"/>
</dbReference>
<keyword evidence="5" id="KW-0418">Kinase</keyword>
<evidence type="ECO:0000256" key="3">
    <source>
        <dbReference type="ARBA" id="ARBA00022679"/>
    </source>
</evidence>
<evidence type="ECO:0000256" key="5">
    <source>
        <dbReference type="ARBA" id="ARBA00022777"/>
    </source>
</evidence>
<evidence type="ECO:0000256" key="1">
    <source>
        <dbReference type="ARBA" id="ARBA00000642"/>
    </source>
</evidence>
<dbReference type="PANTHER" id="PTHR11406:SF23">
    <property type="entry name" value="PHOSPHOGLYCERATE KINASE 1, CHLOROPLASTIC-RELATED"/>
    <property type="match status" value="1"/>
</dbReference>
<evidence type="ECO:0000256" key="2">
    <source>
        <dbReference type="ARBA" id="ARBA00013061"/>
    </source>
</evidence>
<evidence type="ECO:0000256" key="4">
    <source>
        <dbReference type="ARBA" id="ARBA00022741"/>
    </source>
</evidence>
<dbReference type="GO" id="GO:0005524">
    <property type="term" value="F:ATP binding"/>
    <property type="evidence" value="ECO:0007669"/>
    <property type="project" value="UniProtKB-KW"/>
</dbReference>
<dbReference type="AlphaFoldDB" id="A0A382YHY4"/>
<dbReference type="PANTHER" id="PTHR11406">
    <property type="entry name" value="PHOSPHOGLYCERATE KINASE"/>
    <property type="match status" value="1"/>
</dbReference>
<dbReference type="GO" id="GO:0043531">
    <property type="term" value="F:ADP binding"/>
    <property type="evidence" value="ECO:0007669"/>
    <property type="project" value="TreeGrafter"/>
</dbReference>